<evidence type="ECO:0000313" key="3">
    <source>
        <dbReference type="Proteomes" id="UP000095606"/>
    </source>
</evidence>
<protein>
    <submittedName>
        <fullName evidence="1">Uncharacterized protein</fullName>
    </submittedName>
</protein>
<proteinExistence type="predicted"/>
<accession>A0A174Q1S2</accession>
<sequence length="51" mass="5949">MGEGDKIHEAICVNLFFMNNPAGTKGTLGTPYNFFTHRRAYVRTYIYRVYN</sequence>
<evidence type="ECO:0000313" key="2">
    <source>
        <dbReference type="EMBL" id="VYT15816.1"/>
    </source>
</evidence>
<name>A0A174Q1S2_9BACE</name>
<dbReference type="EMBL" id="CACRSZ010000044">
    <property type="protein sequence ID" value="VYT15816.1"/>
    <property type="molecule type" value="Genomic_DNA"/>
</dbReference>
<evidence type="ECO:0000313" key="1">
    <source>
        <dbReference type="EMBL" id="CUP64858.1"/>
    </source>
</evidence>
<dbReference type="EMBL" id="CZAE01000015">
    <property type="protein sequence ID" value="CUP64858.1"/>
    <property type="molecule type" value="Genomic_DNA"/>
</dbReference>
<gene>
    <name evidence="2" type="ORF">BFLFYP10_01561</name>
    <name evidence="1" type="ORF">ERS852461_03049</name>
</gene>
<reference evidence="1 3" key="1">
    <citation type="submission" date="2015-09" db="EMBL/GenBank/DDBJ databases">
        <authorList>
            <consortium name="Pathogen Informatics"/>
        </authorList>
    </citation>
    <scope>NUCLEOTIDE SEQUENCE [LARGE SCALE GENOMIC DNA]</scope>
    <source>
        <strain evidence="1 3">2789STDY5834846</strain>
    </source>
</reference>
<dbReference type="Proteomes" id="UP000095606">
    <property type="component" value="Unassembled WGS sequence"/>
</dbReference>
<dbReference type="AlphaFoldDB" id="A0A174Q1S2"/>
<reference evidence="2" key="2">
    <citation type="submission" date="2019-11" db="EMBL/GenBank/DDBJ databases">
        <authorList>
            <person name="Feng L."/>
        </authorList>
    </citation>
    <scope>NUCLEOTIDE SEQUENCE</scope>
    <source>
        <strain evidence="2">BfaecisLFYP10</strain>
    </source>
</reference>
<organism evidence="1 3">
    <name type="scientific">Bacteroides faecis</name>
    <dbReference type="NCBI Taxonomy" id="674529"/>
    <lineage>
        <taxon>Bacteria</taxon>
        <taxon>Pseudomonadati</taxon>
        <taxon>Bacteroidota</taxon>
        <taxon>Bacteroidia</taxon>
        <taxon>Bacteroidales</taxon>
        <taxon>Bacteroidaceae</taxon>
        <taxon>Bacteroides</taxon>
    </lineage>
</organism>
<accession>A0A6N2UKN1</accession>